<protein>
    <submittedName>
        <fullName evidence="3">TENA/THI-4/PQQC family protein</fullName>
    </submittedName>
</protein>
<dbReference type="AlphaFoldDB" id="A0A3E0HHA4"/>
<feature type="domain" description="Thiaminase-2/PQQC" evidence="2">
    <location>
        <begin position="26"/>
        <end position="152"/>
    </location>
</feature>
<dbReference type="InterPro" id="IPR016084">
    <property type="entry name" value="Haem_Oase-like_multi-hlx"/>
</dbReference>
<sequence>MTASARELLTKARTELAPGEHENRLVPLIAEGKASRTAIAALAAEQHRIIVSDWRSFLVLASRCADPAAGAFFSGLAAGEGLALDNLRKFAAASGLDEQALADYKPMAGCQAYPSYLAWLALNGEPTDVTLAVVANFSAWGNYCQAVATGLRQHYGFDDEGCSFFDFFAAPAPDGDEPAIAAVQAGLDAGRGTEAAFEYGRLIQSYELMFWNTLAELA</sequence>
<gene>
    <name evidence="3" type="ORF">BCF44_108388</name>
</gene>
<dbReference type="RefSeq" id="WP_116176806.1">
    <property type="nucleotide sequence ID" value="NZ_CP144375.1"/>
</dbReference>
<name>A0A3E0HHA4_9PSEU</name>
<dbReference type="OrthoDB" id="3467339at2"/>
<accession>A0A3E0HHA4</accession>
<dbReference type="EMBL" id="QUNO01000008">
    <property type="protein sequence ID" value="REH44907.1"/>
    <property type="molecule type" value="Genomic_DNA"/>
</dbReference>
<evidence type="ECO:0000256" key="1">
    <source>
        <dbReference type="ARBA" id="ARBA00004948"/>
    </source>
</evidence>
<evidence type="ECO:0000259" key="2">
    <source>
        <dbReference type="Pfam" id="PF03070"/>
    </source>
</evidence>
<reference evidence="3 4" key="1">
    <citation type="submission" date="2018-08" db="EMBL/GenBank/DDBJ databases">
        <title>Genomic Encyclopedia of Archaeal and Bacterial Type Strains, Phase II (KMG-II): from individual species to whole genera.</title>
        <authorList>
            <person name="Goeker M."/>
        </authorList>
    </citation>
    <scope>NUCLEOTIDE SEQUENCE [LARGE SCALE GENOMIC DNA]</scope>
    <source>
        <strain evidence="3 4">DSM 45791</strain>
    </source>
</reference>
<proteinExistence type="predicted"/>
<organism evidence="3 4">
    <name type="scientific">Kutzneria buriramensis</name>
    <dbReference type="NCBI Taxonomy" id="1045776"/>
    <lineage>
        <taxon>Bacteria</taxon>
        <taxon>Bacillati</taxon>
        <taxon>Actinomycetota</taxon>
        <taxon>Actinomycetes</taxon>
        <taxon>Pseudonocardiales</taxon>
        <taxon>Pseudonocardiaceae</taxon>
        <taxon>Kutzneria</taxon>
    </lineage>
</organism>
<comment type="caution">
    <text evidence="3">The sequence shown here is derived from an EMBL/GenBank/DDBJ whole genome shotgun (WGS) entry which is preliminary data.</text>
</comment>
<dbReference type="Proteomes" id="UP000256269">
    <property type="component" value="Unassembled WGS sequence"/>
</dbReference>
<comment type="pathway">
    <text evidence="1">Cofactor biosynthesis; thiamine diphosphate biosynthesis.</text>
</comment>
<evidence type="ECO:0000313" key="4">
    <source>
        <dbReference type="Proteomes" id="UP000256269"/>
    </source>
</evidence>
<dbReference type="SUPFAM" id="SSF48613">
    <property type="entry name" value="Heme oxygenase-like"/>
    <property type="match status" value="1"/>
</dbReference>
<evidence type="ECO:0000313" key="3">
    <source>
        <dbReference type="EMBL" id="REH44907.1"/>
    </source>
</evidence>
<dbReference type="Gene3D" id="1.20.910.10">
    <property type="entry name" value="Heme oxygenase-like"/>
    <property type="match status" value="1"/>
</dbReference>
<dbReference type="InterPro" id="IPR004305">
    <property type="entry name" value="Thiaminase-2/PQQC"/>
</dbReference>
<dbReference type="Pfam" id="PF03070">
    <property type="entry name" value="TENA_THI-4"/>
    <property type="match status" value="1"/>
</dbReference>
<keyword evidence="4" id="KW-1185">Reference proteome</keyword>